<proteinExistence type="inferred from homology"/>
<organism evidence="11 12">
    <name type="scientific">Cocleimonas flava</name>
    <dbReference type="NCBI Taxonomy" id="634765"/>
    <lineage>
        <taxon>Bacteria</taxon>
        <taxon>Pseudomonadati</taxon>
        <taxon>Pseudomonadota</taxon>
        <taxon>Gammaproteobacteria</taxon>
        <taxon>Thiotrichales</taxon>
        <taxon>Thiotrichaceae</taxon>
        <taxon>Cocleimonas</taxon>
    </lineage>
</organism>
<dbReference type="Proteomes" id="UP000294887">
    <property type="component" value="Unassembled WGS sequence"/>
</dbReference>
<comment type="function">
    <text evidence="9">Catalyzes the phospholipid dependent N-acylation of the N-terminal cysteine of apolipoprotein, the last step in lipoprotein maturation.</text>
</comment>
<comment type="subcellular location">
    <subcellularLocation>
        <location evidence="1 9">Cell membrane</location>
        <topology evidence="1 9">Multi-pass membrane protein</topology>
    </subcellularLocation>
</comment>
<name>A0A4R1EYH6_9GAMM</name>
<feature type="transmembrane region" description="Helical" evidence="9">
    <location>
        <begin position="161"/>
        <end position="192"/>
    </location>
</feature>
<evidence type="ECO:0000256" key="4">
    <source>
        <dbReference type="ARBA" id="ARBA00022679"/>
    </source>
</evidence>
<evidence type="ECO:0000256" key="2">
    <source>
        <dbReference type="ARBA" id="ARBA00010065"/>
    </source>
</evidence>
<dbReference type="Pfam" id="PF00795">
    <property type="entry name" value="CN_hydrolase"/>
    <property type="match status" value="1"/>
</dbReference>
<evidence type="ECO:0000256" key="7">
    <source>
        <dbReference type="ARBA" id="ARBA00023136"/>
    </source>
</evidence>
<dbReference type="GO" id="GO:0042158">
    <property type="term" value="P:lipoprotein biosynthetic process"/>
    <property type="evidence" value="ECO:0007669"/>
    <property type="project" value="UniProtKB-UniRule"/>
</dbReference>
<comment type="catalytic activity">
    <reaction evidence="9">
        <text>N-terminal S-1,2-diacyl-sn-glyceryl-L-cysteinyl-[lipoprotein] + a glycerophospholipid = N-acyl-S-1,2-diacyl-sn-glyceryl-L-cysteinyl-[lipoprotein] + a 2-acyl-sn-glycero-3-phospholipid + H(+)</text>
        <dbReference type="Rhea" id="RHEA:48228"/>
        <dbReference type="Rhea" id="RHEA-COMP:14681"/>
        <dbReference type="Rhea" id="RHEA-COMP:14684"/>
        <dbReference type="ChEBI" id="CHEBI:15378"/>
        <dbReference type="ChEBI" id="CHEBI:136912"/>
        <dbReference type="ChEBI" id="CHEBI:140656"/>
        <dbReference type="ChEBI" id="CHEBI:140657"/>
        <dbReference type="ChEBI" id="CHEBI:140660"/>
        <dbReference type="EC" id="2.3.1.269"/>
    </reaction>
</comment>
<evidence type="ECO:0000256" key="9">
    <source>
        <dbReference type="HAMAP-Rule" id="MF_01148"/>
    </source>
</evidence>
<sequence>MKLPGIQSHLSKWNYLLVLLAGAMLVFAFSPFNIYPLAWFSPAILFYSLSKAQTKKQYFMLSWFYGIGMFGAGASWPFYSLYFFAHAPLFVAIPATVAFVLIVSLLSLGSFGLLASLFRYRPLFLKLLIFYPASWVIAEWFRSWFLTGFPWLYLGNSQIDTFFAAFAPVAGVFAVSLSSVIIAGALLSFVLGNSVQRQVYIKSDPVHQSVSDNALVEERFGSSIRILSALIIVLLVSSAFALQNINWTEKVDKPLKVSVLQSNISQLEKLNRDNLIPSIDLYRSMTLKSMGSDLIVWPETGLFDSFDRHMESLIQPLQKSIANTNKTILIGGFYINENQGVENSVLAVSADNREIYSKRHLVPFGEYTPLLEYIRWLSKWIQLPYDNITPGVNNGTLNIGDQIAQMTICYEDAFGSEIIQSLPLATMLINVTHDGWFTGSLEPQQHMQIARMRALETGRYMVRSTTTGPSGIINEKGELIETAPLNTKSIITGKVQPFVGMTPYVRWGNWLIIGILSVILLLGISWKREI</sequence>
<dbReference type="EC" id="2.3.1.269" evidence="9"/>
<reference evidence="11 12" key="1">
    <citation type="submission" date="2019-03" db="EMBL/GenBank/DDBJ databases">
        <title>Genomic Encyclopedia of Type Strains, Phase IV (KMG-IV): sequencing the most valuable type-strain genomes for metagenomic binning, comparative biology and taxonomic classification.</title>
        <authorList>
            <person name="Goeker M."/>
        </authorList>
    </citation>
    <scope>NUCLEOTIDE SEQUENCE [LARGE SCALE GENOMIC DNA]</scope>
    <source>
        <strain evidence="11 12">DSM 24830</strain>
    </source>
</reference>
<dbReference type="CDD" id="cd07571">
    <property type="entry name" value="ALP_N-acyl_transferase"/>
    <property type="match status" value="1"/>
</dbReference>
<dbReference type="GO" id="GO:0016410">
    <property type="term" value="F:N-acyltransferase activity"/>
    <property type="evidence" value="ECO:0007669"/>
    <property type="project" value="UniProtKB-UniRule"/>
</dbReference>
<dbReference type="UniPathway" id="UPA00666"/>
<dbReference type="PANTHER" id="PTHR38686">
    <property type="entry name" value="APOLIPOPROTEIN N-ACYLTRANSFERASE"/>
    <property type="match status" value="1"/>
</dbReference>
<keyword evidence="8 9" id="KW-0012">Acyltransferase</keyword>
<dbReference type="InterPro" id="IPR036526">
    <property type="entry name" value="C-N_Hydrolase_sf"/>
</dbReference>
<dbReference type="Gene3D" id="3.60.110.10">
    <property type="entry name" value="Carbon-nitrogen hydrolase"/>
    <property type="match status" value="1"/>
</dbReference>
<feature type="domain" description="CN hydrolase" evidence="10">
    <location>
        <begin position="260"/>
        <end position="497"/>
    </location>
</feature>
<keyword evidence="7 9" id="KW-0472">Membrane</keyword>
<dbReference type="SUPFAM" id="SSF56317">
    <property type="entry name" value="Carbon-nitrogen hydrolase"/>
    <property type="match status" value="1"/>
</dbReference>
<dbReference type="Pfam" id="PF20154">
    <property type="entry name" value="LNT_N"/>
    <property type="match status" value="1"/>
</dbReference>
<dbReference type="InterPro" id="IPR003010">
    <property type="entry name" value="C-N_Hydrolase"/>
</dbReference>
<feature type="transmembrane region" description="Helical" evidence="9">
    <location>
        <begin position="123"/>
        <end position="141"/>
    </location>
</feature>
<evidence type="ECO:0000256" key="1">
    <source>
        <dbReference type="ARBA" id="ARBA00004651"/>
    </source>
</evidence>
<comment type="caution">
    <text evidence="11">The sequence shown here is derived from an EMBL/GenBank/DDBJ whole genome shotgun (WGS) entry which is preliminary data.</text>
</comment>
<dbReference type="PROSITE" id="PS50263">
    <property type="entry name" value="CN_HYDROLASE"/>
    <property type="match status" value="1"/>
</dbReference>
<keyword evidence="11" id="KW-0449">Lipoprotein</keyword>
<dbReference type="OrthoDB" id="9804277at2"/>
<keyword evidence="3 9" id="KW-1003">Cell membrane</keyword>
<comment type="pathway">
    <text evidence="9">Protein modification; lipoprotein biosynthesis (N-acyl transfer).</text>
</comment>
<evidence type="ECO:0000313" key="12">
    <source>
        <dbReference type="Proteomes" id="UP000294887"/>
    </source>
</evidence>
<gene>
    <name evidence="9" type="primary">lnt</name>
    <name evidence="11" type="ORF">EV695_3088</name>
</gene>
<accession>A0A4R1EYH6</accession>
<keyword evidence="4 9" id="KW-0808">Transferase</keyword>
<evidence type="ECO:0000256" key="5">
    <source>
        <dbReference type="ARBA" id="ARBA00022692"/>
    </source>
</evidence>
<dbReference type="HAMAP" id="MF_01148">
    <property type="entry name" value="Lnt"/>
    <property type="match status" value="1"/>
</dbReference>
<dbReference type="NCBIfam" id="TIGR00546">
    <property type="entry name" value="lnt"/>
    <property type="match status" value="1"/>
</dbReference>
<comment type="similarity">
    <text evidence="2 9">Belongs to the CN hydrolase family. Apolipoprotein N-acyltransferase subfamily.</text>
</comment>
<dbReference type="InterPro" id="IPR004563">
    <property type="entry name" value="Apolipo_AcylTrfase"/>
</dbReference>
<dbReference type="InterPro" id="IPR045378">
    <property type="entry name" value="LNT_N"/>
</dbReference>
<evidence type="ECO:0000256" key="8">
    <source>
        <dbReference type="ARBA" id="ARBA00023315"/>
    </source>
</evidence>
<dbReference type="AlphaFoldDB" id="A0A4R1EYH6"/>
<dbReference type="RefSeq" id="WP_131906832.1">
    <property type="nucleotide sequence ID" value="NZ_BAAAFU010000001.1"/>
</dbReference>
<protein>
    <recommendedName>
        <fullName evidence="9">Apolipoprotein N-acyltransferase</fullName>
        <shortName evidence="9">ALP N-acyltransferase</shortName>
        <ecNumber evidence="9">2.3.1.269</ecNumber>
    </recommendedName>
</protein>
<feature type="transmembrane region" description="Helical" evidence="9">
    <location>
        <begin position="224"/>
        <end position="242"/>
    </location>
</feature>
<evidence type="ECO:0000256" key="6">
    <source>
        <dbReference type="ARBA" id="ARBA00022989"/>
    </source>
</evidence>
<feature type="transmembrane region" description="Helical" evidence="9">
    <location>
        <begin position="12"/>
        <end position="28"/>
    </location>
</feature>
<evidence type="ECO:0000256" key="3">
    <source>
        <dbReference type="ARBA" id="ARBA00022475"/>
    </source>
</evidence>
<dbReference type="EMBL" id="SMFQ01000004">
    <property type="protein sequence ID" value="TCJ85122.1"/>
    <property type="molecule type" value="Genomic_DNA"/>
</dbReference>
<keyword evidence="6 9" id="KW-1133">Transmembrane helix</keyword>
<feature type="transmembrane region" description="Helical" evidence="9">
    <location>
        <begin position="62"/>
        <end position="85"/>
    </location>
</feature>
<dbReference type="PANTHER" id="PTHR38686:SF1">
    <property type="entry name" value="APOLIPOPROTEIN N-ACYLTRANSFERASE"/>
    <property type="match status" value="1"/>
</dbReference>
<feature type="transmembrane region" description="Helical" evidence="9">
    <location>
        <begin position="507"/>
        <end position="526"/>
    </location>
</feature>
<evidence type="ECO:0000259" key="10">
    <source>
        <dbReference type="PROSITE" id="PS50263"/>
    </source>
</evidence>
<evidence type="ECO:0000313" key="11">
    <source>
        <dbReference type="EMBL" id="TCJ85122.1"/>
    </source>
</evidence>
<dbReference type="GO" id="GO:0005886">
    <property type="term" value="C:plasma membrane"/>
    <property type="evidence" value="ECO:0007669"/>
    <property type="project" value="UniProtKB-SubCell"/>
</dbReference>
<keyword evidence="12" id="KW-1185">Reference proteome</keyword>
<keyword evidence="5 9" id="KW-0812">Transmembrane</keyword>
<feature type="transmembrane region" description="Helical" evidence="9">
    <location>
        <begin position="91"/>
        <end position="116"/>
    </location>
</feature>